<name>A0A9W6MDL5_9ACTN</name>
<dbReference type="SUPFAM" id="SSF50985">
    <property type="entry name" value="RCC1/BLIP-II"/>
    <property type="match status" value="1"/>
</dbReference>
<dbReference type="InterPro" id="IPR051210">
    <property type="entry name" value="Ub_ligase/GEF_domain"/>
</dbReference>
<protein>
    <recommendedName>
        <fullName evidence="8">Peptidase S8/S53 domain-containing protein</fullName>
    </recommendedName>
</protein>
<sequence>MSVHSNVRDRGRSQTARRRLAAALLTVTFGMVPGVVSAGPASAEPAPPYDHSKEKGVAPGTHGPLPKGFSRTQLSVKFKPDLVVRLRDRKLVAEDAADASEIQRVLARYKGASIRPLSSTPETKVTERRLQLEKKTGRRLPDLNSWFVVTVPEGVEPLLKDLNALPSVEIAQAKPIPVSPTEPLSSHQKYRNAANSVQGGGVDAEYANAQPGGKGDGITVTDLEVQSTVIPGYGPQTIAAGNDHSLALLWGASGGEAWAWGDNAQGQLGLGHTTGRKVPSRVPGLTGVQSVSAGNGYSVAMKIDGTVWAWGDNSQGQLGNGTFTDSLVPVQVTGITNAMAVSAGAGHVLAVLSDGTVKAWGDNSQRQLGYGSTGFDSSTATTVPGLTGVFAGSGGVAAGGGNSVALLSAGTVKAWGDNSQGQIGDGTVIDRLSPTTVPGLSGVTQVSSRGDHVLAVLSAGTVKAWGDNSQGQIGDGTLTDRKTPTTVPGLSNVNSVSAGSLHSVATTSSSGTPTATYTWGDNAQGQLGNGTTVDSKTPVATSVSADWIAAGLSHTLTKVTPTFHVWGSNGSGRLGDGTTVSRTSPTQLSGVTTRWNLCHEDLAGRVATGAVVQLPSMFGDPCSNDVSVYHGTSVAGVIGAKDDNGVGMAGIAPHATLHLTGTDISDPVAYATSTSGPGDVILYELAVVPGNLDEGWYPWEVDSSIYDQTVLATAAGVTVVEAAGNGGNDLDDPTDAYAATFMGRPDSGAIVVGAGAPPSPGGTNCLGSSPPAERTAMSFSTYGSRVDVQAYGACVATLGTTSSNDLTPSVTDPTKMYTGVFSGTSSASAVVAGAVADLQGVAKAATGVLTPAQVRDTLKLTGTPQATGDPHHIGPQPDLHAAIDDILAP</sequence>
<dbReference type="PANTHER" id="PTHR22870">
    <property type="entry name" value="REGULATOR OF CHROMOSOME CONDENSATION"/>
    <property type="match status" value="1"/>
</dbReference>
<reference evidence="6" key="2">
    <citation type="submission" date="2023-01" db="EMBL/GenBank/DDBJ databases">
        <authorList>
            <person name="Sun Q."/>
            <person name="Evtushenko L."/>
        </authorList>
    </citation>
    <scope>NUCLEOTIDE SEQUENCE</scope>
    <source>
        <strain evidence="6">VKM Ac-2007</strain>
    </source>
</reference>
<comment type="caution">
    <text evidence="2">Lacks conserved residue(s) required for the propagation of feature annotation.</text>
</comment>
<evidence type="ECO:0000313" key="7">
    <source>
        <dbReference type="Proteomes" id="UP001143474"/>
    </source>
</evidence>
<evidence type="ECO:0008006" key="8">
    <source>
        <dbReference type="Google" id="ProtNLM"/>
    </source>
</evidence>
<dbReference type="GO" id="GO:0004252">
    <property type="term" value="F:serine-type endopeptidase activity"/>
    <property type="evidence" value="ECO:0007669"/>
    <property type="project" value="InterPro"/>
</dbReference>
<feature type="region of interest" description="Disordered" evidence="3">
    <location>
        <begin position="40"/>
        <end position="69"/>
    </location>
</feature>
<dbReference type="InterPro" id="IPR058923">
    <property type="entry name" value="RCC1-like_dom"/>
</dbReference>
<feature type="region of interest" description="Disordered" evidence="3">
    <location>
        <begin position="468"/>
        <end position="487"/>
    </location>
</feature>
<dbReference type="Pfam" id="PF25390">
    <property type="entry name" value="WD40_RLD"/>
    <property type="match status" value="1"/>
</dbReference>
<dbReference type="PROSITE" id="PS00137">
    <property type="entry name" value="SUBTILASE_HIS"/>
    <property type="match status" value="1"/>
</dbReference>
<dbReference type="SUPFAM" id="SSF52743">
    <property type="entry name" value="Subtilisin-like"/>
    <property type="match status" value="1"/>
</dbReference>
<dbReference type="Pfam" id="PF00082">
    <property type="entry name" value="Peptidase_S8"/>
    <property type="match status" value="1"/>
</dbReference>
<dbReference type="RefSeq" id="WP_271219042.1">
    <property type="nucleotide sequence ID" value="NZ_BSEV01000008.1"/>
</dbReference>
<organism evidence="6 7">
    <name type="scientific">Streptosporangium carneum</name>
    <dbReference type="NCBI Taxonomy" id="47481"/>
    <lineage>
        <taxon>Bacteria</taxon>
        <taxon>Bacillati</taxon>
        <taxon>Actinomycetota</taxon>
        <taxon>Actinomycetes</taxon>
        <taxon>Streptosporangiales</taxon>
        <taxon>Streptosporangiaceae</taxon>
        <taxon>Streptosporangium</taxon>
    </lineage>
</organism>
<dbReference type="PANTHER" id="PTHR22870:SF408">
    <property type="entry name" value="OS09G0560450 PROTEIN"/>
    <property type="match status" value="1"/>
</dbReference>
<dbReference type="InterPro" id="IPR000408">
    <property type="entry name" value="Reg_chr_condens"/>
</dbReference>
<dbReference type="PROSITE" id="PS51892">
    <property type="entry name" value="SUBTILASE"/>
    <property type="match status" value="1"/>
</dbReference>
<dbReference type="PROSITE" id="PS50012">
    <property type="entry name" value="RCC1_3"/>
    <property type="match status" value="6"/>
</dbReference>
<dbReference type="InterPro" id="IPR000209">
    <property type="entry name" value="Peptidase_S8/S53_dom"/>
</dbReference>
<evidence type="ECO:0000259" key="4">
    <source>
        <dbReference type="Pfam" id="PF00082"/>
    </source>
</evidence>
<dbReference type="Gene3D" id="3.40.50.200">
    <property type="entry name" value="Peptidase S8/S53 domain"/>
    <property type="match status" value="1"/>
</dbReference>
<proteinExistence type="inferred from homology"/>
<evidence type="ECO:0000256" key="2">
    <source>
        <dbReference type="PROSITE-ProRule" id="PRU01240"/>
    </source>
</evidence>
<dbReference type="InterPro" id="IPR022398">
    <property type="entry name" value="Peptidase_S8_His-AS"/>
</dbReference>
<dbReference type="InterPro" id="IPR009091">
    <property type="entry name" value="RCC1/BLIP-II"/>
</dbReference>
<evidence type="ECO:0000313" key="6">
    <source>
        <dbReference type="EMBL" id="GLK10629.1"/>
    </source>
</evidence>
<keyword evidence="7" id="KW-1185">Reference proteome</keyword>
<feature type="domain" description="Peptidase S8/S53" evidence="4">
    <location>
        <begin position="628"/>
        <end position="863"/>
    </location>
</feature>
<keyword evidence="1" id="KW-0677">Repeat</keyword>
<gene>
    <name evidence="6" type="ORF">GCM10017600_40350</name>
</gene>
<evidence type="ECO:0000256" key="1">
    <source>
        <dbReference type="ARBA" id="ARBA00022737"/>
    </source>
</evidence>
<dbReference type="Proteomes" id="UP001143474">
    <property type="component" value="Unassembled WGS sequence"/>
</dbReference>
<evidence type="ECO:0000256" key="3">
    <source>
        <dbReference type="SAM" id="MobiDB-lite"/>
    </source>
</evidence>
<dbReference type="EMBL" id="BSEV01000008">
    <property type="protein sequence ID" value="GLK10629.1"/>
    <property type="molecule type" value="Genomic_DNA"/>
</dbReference>
<dbReference type="InterPro" id="IPR036852">
    <property type="entry name" value="Peptidase_S8/S53_dom_sf"/>
</dbReference>
<reference evidence="6" key="1">
    <citation type="journal article" date="2014" name="Int. J. Syst. Evol. Microbiol.">
        <title>Complete genome sequence of Corynebacterium casei LMG S-19264T (=DSM 44701T), isolated from a smear-ripened cheese.</title>
        <authorList>
            <consortium name="US DOE Joint Genome Institute (JGI-PGF)"/>
            <person name="Walter F."/>
            <person name="Albersmeier A."/>
            <person name="Kalinowski J."/>
            <person name="Ruckert C."/>
        </authorList>
    </citation>
    <scope>NUCLEOTIDE SEQUENCE</scope>
    <source>
        <strain evidence="6">VKM Ac-2007</strain>
    </source>
</reference>
<comment type="caution">
    <text evidence="6">The sequence shown here is derived from an EMBL/GenBank/DDBJ whole genome shotgun (WGS) entry which is preliminary data.</text>
</comment>
<comment type="similarity">
    <text evidence="2">Belongs to the peptidase S8 family.</text>
</comment>
<dbReference type="Gene3D" id="2.130.10.30">
    <property type="entry name" value="Regulator of chromosome condensation 1/beta-lactamase-inhibitor protein II"/>
    <property type="match status" value="2"/>
</dbReference>
<dbReference type="GO" id="GO:0006508">
    <property type="term" value="P:proteolysis"/>
    <property type="evidence" value="ECO:0007669"/>
    <property type="project" value="InterPro"/>
</dbReference>
<dbReference type="AlphaFoldDB" id="A0A9W6MDL5"/>
<feature type="domain" description="RCC1-like" evidence="5">
    <location>
        <begin position="231"/>
        <end position="556"/>
    </location>
</feature>
<dbReference type="PRINTS" id="PR00633">
    <property type="entry name" value="RCCNDNSATION"/>
</dbReference>
<accession>A0A9W6MDL5</accession>
<evidence type="ECO:0000259" key="5">
    <source>
        <dbReference type="Pfam" id="PF25390"/>
    </source>
</evidence>